<dbReference type="Pfam" id="PF00326">
    <property type="entry name" value="Peptidase_S9"/>
    <property type="match status" value="1"/>
</dbReference>
<dbReference type="PROSITE" id="PS51257">
    <property type="entry name" value="PROKAR_LIPOPROTEIN"/>
    <property type="match status" value="1"/>
</dbReference>
<protein>
    <submittedName>
        <fullName evidence="3">Dipeptidyl aminopeptidase/acylaminoacyl peptidase</fullName>
    </submittedName>
</protein>
<dbReference type="PANTHER" id="PTHR42776">
    <property type="entry name" value="SERINE PEPTIDASE S9 FAMILY MEMBER"/>
    <property type="match status" value="1"/>
</dbReference>
<dbReference type="Proteomes" id="UP000182961">
    <property type="component" value="Unassembled WGS sequence"/>
</dbReference>
<dbReference type="GO" id="GO:0004252">
    <property type="term" value="F:serine-type endopeptidase activity"/>
    <property type="evidence" value="ECO:0007669"/>
    <property type="project" value="TreeGrafter"/>
</dbReference>
<dbReference type="GO" id="GO:0006508">
    <property type="term" value="P:proteolysis"/>
    <property type="evidence" value="ECO:0007669"/>
    <property type="project" value="InterPro"/>
</dbReference>
<evidence type="ECO:0000313" key="3">
    <source>
        <dbReference type="EMBL" id="SFN31973.1"/>
    </source>
</evidence>
<evidence type="ECO:0000259" key="2">
    <source>
        <dbReference type="Pfam" id="PF00326"/>
    </source>
</evidence>
<organism evidence="3 4">
    <name type="scientific">Flavobacterium succinicans</name>
    <dbReference type="NCBI Taxonomy" id="29536"/>
    <lineage>
        <taxon>Bacteria</taxon>
        <taxon>Pseudomonadati</taxon>
        <taxon>Bacteroidota</taxon>
        <taxon>Flavobacteriia</taxon>
        <taxon>Flavobacteriales</taxon>
        <taxon>Flavobacteriaceae</taxon>
        <taxon>Flavobacterium</taxon>
    </lineage>
</organism>
<accession>A0A1I4Y2R8</accession>
<proteinExistence type="predicted"/>
<sequence length="883" mass="101909">MKAILIIRKKIDFEILSLVLATLLLLLSCPCMGQVQQKKALTENDYQRWGTLEVKAISDQGKWASYAMRYENHSDTLFVQNIAKNKSYVFPKGNDGRFGGEQLFAFLAPDSKLKVMELPTGKIAVYDNVKRYELAKDGQYIITLNKGYGERCLMQIRNSNGKVIDSIEGISEYALNADKDAIMYTSSQKDYSELGIIHFARYSHTAISKANGSHFFNLMWAKDSKSVAFLRETDSATKEVTVNYYRIADKKLFSLDYASKADSKNMEVFKRTTYAISDDGKKVFFMLAKKKDPNLEKPDVPEIWHGNDKWLYADRQRQQTEGDIPKVALWYPETGLCLQISDDELPSIMLSGQQQYAVLYNKFSYGLQSKYYEEADFYLTNLKDGSKELILKKQSVDPNQMGFDPFSNKILYYRENNWWVYDPLAKKHTNLTQKVTTHWDNYNTADAPHQFGAYGNLGWTNDGKNVLLYDANDIWLVAIDGSSCKRLTRGYEKNLVYRITPIEYDWRSQSNYDGRKPTIFDLSKDLLLEATNRENWSTGYFIYNDKSKEQPIVYEASKIDEIRKSKNSAYLFQTQTFNQSPRLEFRRKNQTASKILFQSNKQQKEYSFGKSELLYYYNSKGQKLKAALFYPANYDPTKKYPMVVHIYDVMSDELHQYVNPSFSNREGFNVTNYTLNGYFVLMPDIIYQMGNPGSSTVDCVTAGVNAVTGKGLVDKDKIGLFGHSFGGYETNFIISQTNIFKAAVSGAGVSDIISYYFNISRNGYFQSDMWRFENQQFRIGKSLYEDKEAYVSNSPIMHAENVKTPLLLWAGKNDRIIPWNQSIAFYLALRKLGVSTQMLVYPDEDHSLENPENQKNLSQRMMEWFDYWMKGEAEFKTVSKETE</sequence>
<reference evidence="4" key="1">
    <citation type="submission" date="2016-10" db="EMBL/GenBank/DDBJ databases">
        <authorList>
            <person name="Varghese N."/>
            <person name="Submissions S."/>
        </authorList>
    </citation>
    <scope>NUCLEOTIDE SEQUENCE [LARGE SCALE GENOMIC DNA]</scope>
    <source>
        <strain evidence="4">DSM 4002</strain>
    </source>
</reference>
<keyword evidence="3" id="KW-0031">Aminopeptidase</keyword>
<dbReference type="EMBL" id="FOUT01000010">
    <property type="protein sequence ID" value="SFN31973.1"/>
    <property type="molecule type" value="Genomic_DNA"/>
</dbReference>
<feature type="domain" description="Peptidase S9 prolyl oligopeptidase catalytic" evidence="2">
    <location>
        <begin position="691"/>
        <end position="871"/>
    </location>
</feature>
<keyword evidence="4" id="KW-1185">Reference proteome</keyword>
<dbReference type="InterPro" id="IPR001375">
    <property type="entry name" value="Peptidase_S9_cat"/>
</dbReference>
<keyword evidence="1" id="KW-0378">Hydrolase</keyword>
<dbReference type="RefSeq" id="WP_081764664.1">
    <property type="nucleotide sequence ID" value="NZ_CBCRUM010000018.1"/>
</dbReference>
<dbReference type="SUPFAM" id="SSF82171">
    <property type="entry name" value="DPP6 N-terminal domain-like"/>
    <property type="match status" value="1"/>
</dbReference>
<dbReference type="Gene3D" id="3.40.50.1820">
    <property type="entry name" value="alpha/beta hydrolase"/>
    <property type="match status" value="1"/>
</dbReference>
<dbReference type="AlphaFoldDB" id="A0A1I4Y2R8"/>
<evidence type="ECO:0000313" key="4">
    <source>
        <dbReference type="Proteomes" id="UP000182961"/>
    </source>
</evidence>
<name>A0A1I4Y2R8_9FLAO</name>
<gene>
    <name evidence="3" type="ORF">SAMN05444143_11069</name>
</gene>
<dbReference type="PANTHER" id="PTHR42776:SF4">
    <property type="entry name" value="ACYLAMINO-ACID-RELEASING ENZYME"/>
    <property type="match status" value="1"/>
</dbReference>
<keyword evidence="3" id="KW-0645">Protease</keyword>
<dbReference type="InterPro" id="IPR029058">
    <property type="entry name" value="AB_hydrolase_fold"/>
</dbReference>
<dbReference type="GO" id="GO:0004177">
    <property type="term" value="F:aminopeptidase activity"/>
    <property type="evidence" value="ECO:0007669"/>
    <property type="project" value="UniProtKB-KW"/>
</dbReference>
<dbReference type="SUPFAM" id="SSF53474">
    <property type="entry name" value="alpha/beta-Hydrolases"/>
    <property type="match status" value="1"/>
</dbReference>
<dbReference type="eggNOG" id="COG1506">
    <property type="taxonomic scope" value="Bacteria"/>
</dbReference>
<evidence type="ECO:0000256" key="1">
    <source>
        <dbReference type="ARBA" id="ARBA00022801"/>
    </source>
</evidence>